<feature type="signal peptide" evidence="16">
    <location>
        <begin position="1"/>
        <end position="20"/>
    </location>
</feature>
<evidence type="ECO:0000256" key="11">
    <source>
        <dbReference type="ARBA" id="ARBA00023237"/>
    </source>
</evidence>
<evidence type="ECO:0000256" key="8">
    <source>
        <dbReference type="ARBA" id="ARBA00023065"/>
    </source>
</evidence>
<dbReference type="InterPro" id="IPR012910">
    <property type="entry name" value="Plug_dom"/>
</dbReference>
<evidence type="ECO:0000313" key="19">
    <source>
        <dbReference type="EMBL" id="MFK2900193.1"/>
    </source>
</evidence>
<dbReference type="InterPro" id="IPR000531">
    <property type="entry name" value="Beta-barrel_TonB"/>
</dbReference>
<dbReference type="Proteomes" id="UP001620461">
    <property type="component" value="Unassembled WGS sequence"/>
</dbReference>
<feature type="compositionally biased region" description="Low complexity" evidence="15">
    <location>
        <begin position="38"/>
        <end position="60"/>
    </location>
</feature>
<keyword evidence="20" id="KW-1185">Reference proteome</keyword>
<evidence type="ECO:0000259" key="17">
    <source>
        <dbReference type="Pfam" id="PF00593"/>
    </source>
</evidence>
<dbReference type="PROSITE" id="PS52016">
    <property type="entry name" value="TONB_DEPENDENT_REC_3"/>
    <property type="match status" value="1"/>
</dbReference>
<evidence type="ECO:0000256" key="14">
    <source>
        <dbReference type="RuleBase" id="RU003357"/>
    </source>
</evidence>
<dbReference type="Pfam" id="PF00593">
    <property type="entry name" value="TonB_dep_Rec_b-barrel"/>
    <property type="match status" value="1"/>
</dbReference>
<evidence type="ECO:0000256" key="2">
    <source>
        <dbReference type="ARBA" id="ARBA00022448"/>
    </source>
</evidence>
<evidence type="ECO:0000256" key="5">
    <source>
        <dbReference type="ARBA" id="ARBA00022692"/>
    </source>
</evidence>
<organism evidence="19 20">
    <name type="scientific">Dyella jejuensis</name>
    <dbReference type="NCBI Taxonomy" id="1432009"/>
    <lineage>
        <taxon>Bacteria</taxon>
        <taxon>Pseudomonadati</taxon>
        <taxon>Pseudomonadota</taxon>
        <taxon>Gammaproteobacteria</taxon>
        <taxon>Lysobacterales</taxon>
        <taxon>Rhodanobacteraceae</taxon>
        <taxon>Dyella</taxon>
    </lineage>
</organism>
<dbReference type="SUPFAM" id="SSF56935">
    <property type="entry name" value="Porins"/>
    <property type="match status" value="1"/>
</dbReference>
<feature type="region of interest" description="Disordered" evidence="15">
    <location>
        <begin position="27"/>
        <end position="67"/>
    </location>
</feature>
<protein>
    <submittedName>
        <fullName evidence="19">TonB-dependent receptor</fullName>
    </submittedName>
</protein>
<evidence type="ECO:0000256" key="16">
    <source>
        <dbReference type="SAM" id="SignalP"/>
    </source>
</evidence>
<evidence type="ECO:0000256" key="1">
    <source>
        <dbReference type="ARBA" id="ARBA00004571"/>
    </source>
</evidence>
<dbReference type="EMBL" id="JADIKJ010000007">
    <property type="protein sequence ID" value="MFK2900193.1"/>
    <property type="molecule type" value="Genomic_DNA"/>
</dbReference>
<evidence type="ECO:0000256" key="10">
    <source>
        <dbReference type="ARBA" id="ARBA00023136"/>
    </source>
</evidence>
<dbReference type="PANTHER" id="PTHR32552">
    <property type="entry name" value="FERRICHROME IRON RECEPTOR-RELATED"/>
    <property type="match status" value="1"/>
</dbReference>
<dbReference type="PROSITE" id="PS01156">
    <property type="entry name" value="TONB_DEPENDENT_REC_2"/>
    <property type="match status" value="1"/>
</dbReference>
<keyword evidence="4" id="KW-0410">Iron transport</keyword>
<feature type="chain" id="PRO_5047188966" evidence="16">
    <location>
        <begin position="21"/>
        <end position="772"/>
    </location>
</feature>
<gene>
    <name evidence="19" type="ORF">ISP15_07580</name>
</gene>
<sequence>MRRRICIAVTLSLMGAPCMAAQVQNGNGDPAVSPAEGNSNGAPQPSASASSSPGAKPQAANNSPASTQLSTIVVTANKRTERLQDVTMAVSVLSSTQLERENALGFADYAAQIPGLNTISSGDGWTQLVLRGITSGSMQPNATVGTYIDDTPYGSSTIYAAGSMLTPDIDPSDLERIEVLRGPQGTLYGANTLGGLVKFVTTPPDTTEASARVGFDTNSVEGGGNGYGTHAMVNLPLVANTLGLRINVYDRDDPGYIDNIKTGQTNVNEAKVSGARAQLLWTPSDKVSVRFSTLAQNLSSNGLANSGVDINPSTLQPLYGWQDQSRAAGTGLFKVKYRLYDLSVNADFGWAKLISTTSYGTQRFSENTDLTDIYGPVLNPVFGLSDGGYSEFQNIALNKVTQELRLQSPQDQMWEWRVGMFYTREHTVDTQDILGFDANTGAPLALPALGLVSVGPAIFTEWAGYGDLTWHATSKLSIQAGVRYSNDSTSYSEIGSGLLLGTLDTNGNGSDHPVTYLLNPSYKFTDDLMAYVRIASGYRPGGPNMGVPPDLGAPLTFDPDKLVSYEAGLKALLLDHRMSFDVDGFYIDWSKVQLTTTEDGISFLGNGGKATSAGAEASWRYTPLAGFTVWANASYTNAQLSSNTPTGSIYGLKGDPLPYVPKWSGNIGADYNFPIGGGWSGFVGGDVSYVGTRYSDFNAVPGPRIRLPSYSNVDLHVGANYDNWTFEVYAKNLANERELTSVSSESIIPLASPYSAAYQRPRTIGVSASVDF</sequence>
<accession>A0ABW8JGI3</accession>
<keyword evidence="3 12" id="KW-1134">Transmembrane beta strand</keyword>
<feature type="short sequence motif" description="TonB C-terminal box" evidence="13">
    <location>
        <begin position="755"/>
        <end position="772"/>
    </location>
</feature>
<name>A0ABW8JGI3_9GAMM</name>
<evidence type="ECO:0000256" key="7">
    <source>
        <dbReference type="ARBA" id="ARBA00023004"/>
    </source>
</evidence>
<keyword evidence="8" id="KW-0406">Ion transport</keyword>
<evidence type="ECO:0000256" key="3">
    <source>
        <dbReference type="ARBA" id="ARBA00022452"/>
    </source>
</evidence>
<evidence type="ECO:0000256" key="15">
    <source>
        <dbReference type="SAM" id="MobiDB-lite"/>
    </source>
</evidence>
<dbReference type="Gene3D" id="2.40.170.20">
    <property type="entry name" value="TonB-dependent receptor, beta-barrel domain"/>
    <property type="match status" value="1"/>
</dbReference>
<comment type="subcellular location">
    <subcellularLocation>
        <location evidence="1 12">Cell outer membrane</location>
        <topology evidence="1 12">Multi-pass membrane protein</topology>
    </subcellularLocation>
</comment>
<reference evidence="19 20" key="1">
    <citation type="submission" date="2020-10" db="EMBL/GenBank/DDBJ databases">
        <title>Phylogeny of dyella-like bacteria.</title>
        <authorList>
            <person name="Fu J."/>
        </authorList>
    </citation>
    <scope>NUCLEOTIDE SEQUENCE [LARGE SCALE GENOMIC DNA]</scope>
    <source>
        <strain evidence="19 20">JP1</strain>
    </source>
</reference>
<keyword evidence="7" id="KW-0408">Iron</keyword>
<dbReference type="PANTHER" id="PTHR32552:SF81">
    <property type="entry name" value="TONB-DEPENDENT OUTER MEMBRANE RECEPTOR"/>
    <property type="match status" value="1"/>
</dbReference>
<comment type="similarity">
    <text evidence="12 14">Belongs to the TonB-dependent receptor family.</text>
</comment>
<evidence type="ECO:0000256" key="9">
    <source>
        <dbReference type="ARBA" id="ARBA00023077"/>
    </source>
</evidence>
<evidence type="ECO:0000256" key="13">
    <source>
        <dbReference type="PROSITE-ProRule" id="PRU10144"/>
    </source>
</evidence>
<feature type="domain" description="TonB-dependent receptor plug" evidence="18">
    <location>
        <begin position="83"/>
        <end position="195"/>
    </location>
</feature>
<keyword evidence="2 12" id="KW-0813">Transport</keyword>
<dbReference type="CDD" id="cd01347">
    <property type="entry name" value="ligand_gated_channel"/>
    <property type="match status" value="1"/>
</dbReference>
<keyword evidence="10 12" id="KW-0472">Membrane</keyword>
<keyword evidence="6 16" id="KW-0732">Signal</keyword>
<keyword evidence="19" id="KW-0675">Receptor</keyword>
<keyword evidence="9 14" id="KW-0798">TonB box</keyword>
<evidence type="ECO:0000313" key="20">
    <source>
        <dbReference type="Proteomes" id="UP001620461"/>
    </source>
</evidence>
<keyword evidence="11 12" id="KW-0998">Cell outer membrane</keyword>
<dbReference type="InterPro" id="IPR036942">
    <property type="entry name" value="Beta-barrel_TonB_sf"/>
</dbReference>
<evidence type="ECO:0000256" key="4">
    <source>
        <dbReference type="ARBA" id="ARBA00022496"/>
    </source>
</evidence>
<comment type="caution">
    <text evidence="19">The sequence shown here is derived from an EMBL/GenBank/DDBJ whole genome shotgun (WGS) entry which is preliminary data.</text>
</comment>
<evidence type="ECO:0000259" key="18">
    <source>
        <dbReference type="Pfam" id="PF07715"/>
    </source>
</evidence>
<keyword evidence="5 12" id="KW-0812">Transmembrane</keyword>
<evidence type="ECO:0000256" key="6">
    <source>
        <dbReference type="ARBA" id="ARBA00022729"/>
    </source>
</evidence>
<feature type="domain" description="TonB-dependent receptor-like beta-barrel" evidence="17">
    <location>
        <begin position="304"/>
        <end position="733"/>
    </location>
</feature>
<dbReference type="Pfam" id="PF07715">
    <property type="entry name" value="Plug"/>
    <property type="match status" value="1"/>
</dbReference>
<proteinExistence type="inferred from homology"/>
<evidence type="ECO:0000256" key="12">
    <source>
        <dbReference type="PROSITE-ProRule" id="PRU01360"/>
    </source>
</evidence>
<dbReference type="InterPro" id="IPR010917">
    <property type="entry name" value="TonB_rcpt_CS"/>
</dbReference>
<dbReference type="InterPro" id="IPR039426">
    <property type="entry name" value="TonB-dep_rcpt-like"/>
</dbReference>